<evidence type="ECO:0000313" key="2">
    <source>
        <dbReference type="EMBL" id="KAG7558829.1"/>
    </source>
</evidence>
<dbReference type="EMBL" id="JAEFBK010000010">
    <property type="protein sequence ID" value="KAG7558829.1"/>
    <property type="molecule type" value="Genomic_DNA"/>
</dbReference>
<evidence type="ECO:0000256" key="1">
    <source>
        <dbReference type="SAM" id="MobiDB-lite"/>
    </source>
</evidence>
<comment type="caution">
    <text evidence="2">The sequence shown here is derived from an EMBL/GenBank/DDBJ whole genome shotgun (WGS) entry which is preliminary data.</text>
</comment>
<gene>
    <name evidence="2" type="ORF">ISN45_Aa05g004560</name>
</gene>
<evidence type="ECO:0000313" key="3">
    <source>
        <dbReference type="Proteomes" id="UP000694240"/>
    </source>
</evidence>
<dbReference type="Proteomes" id="UP000694240">
    <property type="component" value="Chromosome 10"/>
</dbReference>
<sequence length="100" mass="10875">MVFSITYDSDSSDYSLSGGEEQADASIGDGSSSRQEQEQSDSNENGGDSSDSHSLINEIVMDNSIDYLIRCSWSDYGSITSLNRNCSIVTISFYQSSSKD</sequence>
<keyword evidence="3" id="KW-1185">Reference proteome</keyword>
<proteinExistence type="predicted"/>
<accession>A0A8T1ZI27</accession>
<feature type="compositionally biased region" description="Low complexity" evidence="1">
    <location>
        <begin position="28"/>
        <end position="54"/>
    </location>
</feature>
<feature type="region of interest" description="Disordered" evidence="1">
    <location>
        <begin position="1"/>
        <end position="54"/>
    </location>
</feature>
<dbReference type="AlphaFoldDB" id="A0A8T1ZI27"/>
<reference evidence="2 3" key="1">
    <citation type="submission" date="2020-12" db="EMBL/GenBank/DDBJ databases">
        <title>Concerted genomic and epigenomic changes stabilize Arabidopsis allopolyploids.</title>
        <authorList>
            <person name="Chen Z."/>
        </authorList>
    </citation>
    <scope>NUCLEOTIDE SEQUENCE [LARGE SCALE GENOMIC DNA]</scope>
    <source>
        <strain evidence="2">Allo738</strain>
        <tissue evidence="2">Leaf</tissue>
    </source>
</reference>
<organism evidence="2 3">
    <name type="scientific">Arabidopsis thaliana x Arabidopsis arenosa</name>
    <dbReference type="NCBI Taxonomy" id="1240361"/>
    <lineage>
        <taxon>Eukaryota</taxon>
        <taxon>Viridiplantae</taxon>
        <taxon>Streptophyta</taxon>
        <taxon>Embryophyta</taxon>
        <taxon>Tracheophyta</taxon>
        <taxon>Spermatophyta</taxon>
        <taxon>Magnoliopsida</taxon>
        <taxon>eudicotyledons</taxon>
        <taxon>Gunneridae</taxon>
        <taxon>Pentapetalae</taxon>
        <taxon>rosids</taxon>
        <taxon>malvids</taxon>
        <taxon>Brassicales</taxon>
        <taxon>Brassicaceae</taxon>
        <taxon>Camelineae</taxon>
        <taxon>Arabidopsis</taxon>
    </lineage>
</organism>
<protein>
    <submittedName>
        <fullName evidence="2">Uncharacterized protein</fullName>
    </submittedName>
</protein>
<name>A0A8T1ZI27_9BRAS</name>
<feature type="compositionally biased region" description="Low complexity" evidence="1">
    <location>
        <begin position="7"/>
        <end position="17"/>
    </location>
</feature>